<dbReference type="InterPro" id="IPR008327">
    <property type="entry name" value="Sig_transdc_resp-reg_antiterm"/>
</dbReference>
<dbReference type="InterPro" id="IPR001789">
    <property type="entry name" value="Sig_transdc_resp-reg_receiver"/>
</dbReference>
<feature type="domain" description="ANTAR" evidence="3">
    <location>
        <begin position="123"/>
        <end position="184"/>
    </location>
</feature>
<protein>
    <submittedName>
        <fullName evidence="4">Response regulator</fullName>
    </submittedName>
</protein>
<dbReference type="PIRSF" id="PIRSF036382">
    <property type="entry name" value="RR_antiterm"/>
    <property type="match status" value="1"/>
</dbReference>
<reference evidence="5" key="1">
    <citation type="submission" date="2017-05" db="EMBL/GenBank/DDBJ databases">
        <title>Complete and WGS of Bordetella genogroups.</title>
        <authorList>
            <person name="Spilker T."/>
            <person name="Lipuma J."/>
        </authorList>
    </citation>
    <scope>NUCLEOTIDE SEQUENCE [LARGE SCALE GENOMIC DNA]</scope>
    <source>
        <strain evidence="5">AU8256</strain>
    </source>
</reference>
<dbReference type="EMBL" id="NEVT01000007">
    <property type="protein sequence ID" value="OZI73915.1"/>
    <property type="molecule type" value="Genomic_DNA"/>
</dbReference>
<gene>
    <name evidence="4" type="ORF">CAL24_17210</name>
</gene>
<name>A0A261VIM9_9BORD</name>
<dbReference type="PROSITE" id="PS50110">
    <property type="entry name" value="RESPONSE_REGULATORY"/>
    <property type="match status" value="1"/>
</dbReference>
<feature type="domain" description="Response regulatory" evidence="2">
    <location>
        <begin position="3"/>
        <end position="117"/>
    </location>
</feature>
<dbReference type="Proteomes" id="UP000215633">
    <property type="component" value="Unassembled WGS sequence"/>
</dbReference>
<proteinExistence type="predicted"/>
<dbReference type="InterPro" id="IPR005561">
    <property type="entry name" value="ANTAR"/>
</dbReference>
<dbReference type="Gene3D" id="3.40.50.2300">
    <property type="match status" value="1"/>
</dbReference>
<evidence type="ECO:0000256" key="1">
    <source>
        <dbReference type="PROSITE-ProRule" id="PRU00169"/>
    </source>
</evidence>
<dbReference type="PROSITE" id="PS50921">
    <property type="entry name" value="ANTAR"/>
    <property type="match status" value="1"/>
</dbReference>
<dbReference type="Gene3D" id="1.10.10.10">
    <property type="entry name" value="Winged helix-like DNA-binding domain superfamily/Winged helix DNA-binding domain"/>
    <property type="match status" value="1"/>
</dbReference>
<dbReference type="GO" id="GO:0003723">
    <property type="term" value="F:RNA binding"/>
    <property type="evidence" value="ECO:0007669"/>
    <property type="project" value="InterPro"/>
</dbReference>
<dbReference type="AlphaFoldDB" id="A0A261VIM9"/>
<dbReference type="SUPFAM" id="SSF52172">
    <property type="entry name" value="CheY-like"/>
    <property type="match status" value="1"/>
</dbReference>
<dbReference type="Pfam" id="PF00072">
    <property type="entry name" value="Response_reg"/>
    <property type="match status" value="1"/>
</dbReference>
<accession>A0A261VIM9</accession>
<dbReference type="Pfam" id="PF03861">
    <property type="entry name" value="ANTAR"/>
    <property type="match status" value="1"/>
</dbReference>
<evidence type="ECO:0000259" key="2">
    <source>
        <dbReference type="PROSITE" id="PS50110"/>
    </source>
</evidence>
<dbReference type="GO" id="GO:0000160">
    <property type="term" value="P:phosphorelay signal transduction system"/>
    <property type="evidence" value="ECO:0007669"/>
    <property type="project" value="InterPro"/>
</dbReference>
<evidence type="ECO:0000313" key="4">
    <source>
        <dbReference type="EMBL" id="OZI73915.1"/>
    </source>
</evidence>
<sequence>MLKVMLLNDGDGRAAALRQTLAAAGVQVVAERAAGMDLAEAITLLAPDVVLIDADAPARDTLEDICVASEHSARPVVMFTDDGNRATIRAALRAGVAAYVVGQVPPERIQPLLTVAIERGAVERARREELAEARQRLADRQAVEKAKGLLMQLRGVSEEQAHRLLRERAMQRQRRLGDVAREVIEMAQWMGGKPGDVG</sequence>
<dbReference type="RefSeq" id="WP_028353091.1">
    <property type="nucleotide sequence ID" value="NZ_NEVT01000007.1"/>
</dbReference>
<dbReference type="InterPro" id="IPR011006">
    <property type="entry name" value="CheY-like_superfamily"/>
</dbReference>
<evidence type="ECO:0000259" key="3">
    <source>
        <dbReference type="PROSITE" id="PS50921"/>
    </source>
</evidence>
<organism evidence="4 5">
    <name type="scientific">Bordetella genomosp. 2</name>
    <dbReference type="NCBI Taxonomy" id="1983456"/>
    <lineage>
        <taxon>Bacteria</taxon>
        <taxon>Pseudomonadati</taxon>
        <taxon>Pseudomonadota</taxon>
        <taxon>Betaproteobacteria</taxon>
        <taxon>Burkholderiales</taxon>
        <taxon>Alcaligenaceae</taxon>
        <taxon>Bordetella</taxon>
    </lineage>
</organism>
<feature type="modified residue" description="4-aspartylphosphate" evidence="1">
    <location>
        <position position="53"/>
    </location>
</feature>
<evidence type="ECO:0000313" key="5">
    <source>
        <dbReference type="Proteomes" id="UP000215633"/>
    </source>
</evidence>
<dbReference type="SMART" id="SM01012">
    <property type="entry name" value="ANTAR"/>
    <property type="match status" value="1"/>
</dbReference>
<dbReference type="InterPro" id="IPR036388">
    <property type="entry name" value="WH-like_DNA-bd_sf"/>
</dbReference>
<keyword evidence="5" id="KW-1185">Reference proteome</keyword>
<keyword evidence="1" id="KW-0597">Phosphoprotein</keyword>
<comment type="caution">
    <text evidence="4">The sequence shown here is derived from an EMBL/GenBank/DDBJ whole genome shotgun (WGS) entry which is preliminary data.</text>
</comment>